<proteinExistence type="predicted"/>
<dbReference type="EMBL" id="JAZHOU010000001">
    <property type="protein sequence ID" value="MEF3078122.1"/>
    <property type="molecule type" value="Genomic_DNA"/>
</dbReference>
<keyword evidence="5" id="KW-1185">Reference proteome</keyword>
<reference evidence="4 5" key="1">
    <citation type="submission" date="2024-02" db="EMBL/GenBank/DDBJ databases">
        <title>Winogradskyella poriferorum JCM 12885.</title>
        <authorList>
            <person name="Zhang D.-F."/>
            <person name="Fu Z.-Y."/>
        </authorList>
    </citation>
    <scope>NUCLEOTIDE SEQUENCE [LARGE SCALE GENOMIC DNA]</scope>
    <source>
        <strain evidence="4 5">JCM 12885</strain>
    </source>
</reference>
<feature type="domain" description="Fibronectin type-III" evidence="3">
    <location>
        <begin position="691"/>
        <end position="781"/>
    </location>
</feature>
<dbReference type="InterPro" id="IPR036116">
    <property type="entry name" value="FN3_sf"/>
</dbReference>
<dbReference type="Gene3D" id="2.60.40.10">
    <property type="entry name" value="Immunoglobulins"/>
    <property type="match status" value="3"/>
</dbReference>
<sequence>MKKITLFLIMLGFCITASAQYDFSTIIGPTNVAEGTPVTISINDVANSVGVPASSSGAYDSFTVTVDWSAGGGGPWSSEADITFTTSAGSVIIDPATTGSANSGADATLTFSGDLAGVYDPTTDGYIDIVLNQSYGGSDADWSNIVVTLFEAPTCIEPSNMVASAITATSANLDWTVGLSETDWNIEYNSGADFTPGNGEAESSISPTGSPNVSLTSLNPATEYYVYYQANCGPSDESLWVGPYIFTTECVTFVAPYSEGFENGGTIPQCWTMDGNEDWFFDNDPGFNHIGNNGTITGTTSTNDYFAWCDSSGDEGPRTLTSPLVDVSGLTTPALSFYEISDNEGNANSQLDVEVWDGAAWNSMGTFNTNTSGWTLIVLDLSTLTITGDVQARFIFSEIVTGDFYDDIAIDDVTFDEAPSCFNPTSLTAAAITANSAELSWNQDGTVSAWNIEIVTSGTPPTGTPTHTGVTNPYTVSGLTAVTSYDYYVQADCGSEFSGWTGPFTFETLCDIYVPDYLEQFDTIIPDCWDEADSGDATTGPGDLGAGGWLADGFLNNGFTGAYKINLWLAAKSDWILSPQFDLTGGPFQVEFDFGIMEFGSTTNAGTLGSDDIVQLLITNDNGATWTPLLTYDSSSVVSAAGEHPVVTLEAYAGQVVQFGILGSEGTVDDPQDNDVFVDNFRVRGIPTCPEPTDLTSNNLSLTSTEVGWTENGTSTTWNIEYGPAGFTPGTGTLVTGVTTNPYTLTGLTSDTDYDFYVQAECDPTNLSSFSGPGSFYTGYCQSEPSSNDGDGVNYVTLGIVNFPSFGDVTYEDHTSTVVNAFQGIETNVEIEFGHTFTYYTNIWIDFNDDLVFDASELVYQGESVGLNNPHILDASFIMPATATLGQHRMRIGTADSGQATPEPCYNGTWGVTLDFTINIQELLCTLPEATYATAPDCAGNQFFIDVDITSMGDATSLEISNDFDTNTVQAFSTGVYQVGPFAFGTSVSVFVMSEQDNNCTISSNTFELLACPPDNDNCDNATVAAVNTDGECTVVTPGTLLEATPSNTPSGSCTGNPDDDVWFQFVATDDTHLISLENIVGSSTNLDHGLYEGACGSLTEIYCSTDDAITSPTLTVGNTYYVRVFSAGSGSEDTTFDLCIRPGLDNVIVDQTTYTVEQLVQDILIGGECAQISNITYSTGTDFGEQNGIGYFSMDGDGVGFPFDEGIVLTSGDASLASGPNTNAISDGSTAWPGDTDLENAVGITVTNNATIIEFDFVPLAQEISFDFLMASEEYNGGSFECNYSDAFAFLLTDSSGNTTNLAVLPNTTTPILVTNIHQANTSCGAQNEQYFGGYIPDNLPPISFDGRTTVFTAQSPVNVGESYHIKLVIADQSDSAFDSGVFLKAGSFDLGELNLGDDITIASGGATCLGEPVVLDTGAPNLEHYWFRNGILIDGETSSTLTVTEPDLYTAQVIFSSQCFLMDEILVEFLQPPLLNEDPSDLESCSATGVAPFSLSDNDSVVLGSLDPNNHTISYHLSESDAEGNIDPITDNPYTNISNPQTIYVRVEDNTTGCHSVASFDLIVSEPSHTAESVDYTECGDGIEAEFDLASHSINILNGQDASQFVVTYHTSEVDAQNDQNALPDFYMSTGETVFVRVESTSYEGCYVTNSFELIVGTLPEATFDPEYNYEVCPNATVSIEIGIIPTNFNVEDVTISWYYEDVLIPNENELVLDSEVLVGGEYSVDIMFNDTGCVNTFYADVTQLEFCEFPQGISPNNDDLNDSFDLSPFNVVRLEIFNRNGTLVYSKNNYVDEWEGQTNDGEELPVGTYFYTVIYEGGAKQKSAWVYINR</sequence>
<feature type="domain" description="Fibronectin type-III" evidence="3">
    <location>
        <begin position="423"/>
        <end position="511"/>
    </location>
</feature>
<evidence type="ECO:0000313" key="5">
    <source>
        <dbReference type="Proteomes" id="UP001356704"/>
    </source>
</evidence>
<dbReference type="Pfam" id="PF23759">
    <property type="entry name" value="GBD_T9SS_assoc"/>
    <property type="match status" value="1"/>
</dbReference>
<evidence type="ECO:0000259" key="3">
    <source>
        <dbReference type="PROSITE" id="PS50853"/>
    </source>
</evidence>
<dbReference type="InterPro" id="IPR013320">
    <property type="entry name" value="ConA-like_dom_sf"/>
</dbReference>
<dbReference type="Pfam" id="PF00041">
    <property type="entry name" value="fn3"/>
    <property type="match status" value="2"/>
</dbReference>
<dbReference type="NCBIfam" id="TIGR04131">
    <property type="entry name" value="Bac_Flav_CTERM"/>
    <property type="match status" value="1"/>
</dbReference>
<dbReference type="Gene3D" id="2.60.120.200">
    <property type="match status" value="1"/>
</dbReference>
<feature type="signal peptide" evidence="2">
    <location>
        <begin position="1"/>
        <end position="19"/>
    </location>
</feature>
<dbReference type="SUPFAM" id="SSF49899">
    <property type="entry name" value="Concanavalin A-like lectins/glucanases"/>
    <property type="match status" value="1"/>
</dbReference>
<dbReference type="InterPro" id="IPR013783">
    <property type="entry name" value="Ig-like_fold"/>
</dbReference>
<evidence type="ECO:0000256" key="1">
    <source>
        <dbReference type="SAM" id="MobiDB-lite"/>
    </source>
</evidence>
<feature type="region of interest" description="Disordered" evidence="1">
    <location>
        <begin position="193"/>
        <end position="212"/>
    </location>
</feature>
<name>A0ABU7W2E4_9FLAO</name>
<dbReference type="Pfam" id="PF20009">
    <property type="entry name" value="GEVED"/>
    <property type="match status" value="1"/>
</dbReference>
<comment type="caution">
    <text evidence="4">The sequence shown here is derived from an EMBL/GenBank/DDBJ whole genome shotgun (WGS) entry which is preliminary data.</text>
</comment>
<dbReference type="SUPFAM" id="SSF49265">
    <property type="entry name" value="Fibronectin type III"/>
    <property type="match status" value="2"/>
</dbReference>
<evidence type="ECO:0000256" key="2">
    <source>
        <dbReference type="SAM" id="SignalP"/>
    </source>
</evidence>
<evidence type="ECO:0000313" key="4">
    <source>
        <dbReference type="EMBL" id="MEF3078122.1"/>
    </source>
</evidence>
<protein>
    <submittedName>
        <fullName evidence="4">Choice-of-anchor L domain-containing protein</fullName>
    </submittedName>
</protein>
<feature type="compositionally biased region" description="Polar residues" evidence="1">
    <location>
        <begin position="201"/>
        <end position="212"/>
    </location>
</feature>
<dbReference type="InterPro" id="IPR049804">
    <property type="entry name" value="Choice_anch_L"/>
</dbReference>
<dbReference type="SMART" id="SM00060">
    <property type="entry name" value="FN3"/>
    <property type="match status" value="3"/>
</dbReference>
<dbReference type="RefSeq" id="WP_331808921.1">
    <property type="nucleotide sequence ID" value="NZ_JAZHOU010000001.1"/>
</dbReference>
<dbReference type="PROSITE" id="PS50853">
    <property type="entry name" value="FN3"/>
    <property type="match status" value="3"/>
</dbReference>
<dbReference type="NCBIfam" id="NF038133">
    <property type="entry name" value="choice_anch_L"/>
    <property type="match status" value="1"/>
</dbReference>
<accession>A0ABU7W2E4</accession>
<dbReference type="InterPro" id="IPR026341">
    <property type="entry name" value="T9SS_type_B"/>
</dbReference>
<dbReference type="CDD" id="cd00063">
    <property type="entry name" value="FN3"/>
    <property type="match status" value="2"/>
</dbReference>
<dbReference type="Pfam" id="PF13585">
    <property type="entry name" value="CHU_C"/>
    <property type="match status" value="1"/>
</dbReference>
<gene>
    <name evidence="4" type="ORF">V1468_03810</name>
</gene>
<feature type="domain" description="Fibronectin type-III" evidence="3">
    <location>
        <begin position="157"/>
        <end position="251"/>
    </location>
</feature>
<feature type="chain" id="PRO_5047338576" evidence="2">
    <location>
        <begin position="20"/>
        <end position="1833"/>
    </location>
</feature>
<dbReference type="InterPro" id="IPR056600">
    <property type="entry name" value="GBD_T9SS_assoc"/>
</dbReference>
<dbReference type="Proteomes" id="UP001356704">
    <property type="component" value="Unassembled WGS sequence"/>
</dbReference>
<dbReference type="InterPro" id="IPR045474">
    <property type="entry name" value="GEVED"/>
</dbReference>
<organism evidence="4 5">
    <name type="scientific">Winogradskyella poriferorum</name>
    <dbReference type="NCBI Taxonomy" id="307627"/>
    <lineage>
        <taxon>Bacteria</taxon>
        <taxon>Pseudomonadati</taxon>
        <taxon>Bacteroidota</taxon>
        <taxon>Flavobacteriia</taxon>
        <taxon>Flavobacteriales</taxon>
        <taxon>Flavobacteriaceae</taxon>
        <taxon>Winogradskyella</taxon>
    </lineage>
</organism>
<keyword evidence="2" id="KW-0732">Signal</keyword>
<dbReference type="InterPro" id="IPR003961">
    <property type="entry name" value="FN3_dom"/>
</dbReference>